<feature type="transmembrane region" description="Helical" evidence="5">
    <location>
        <begin position="235"/>
        <end position="258"/>
    </location>
</feature>
<comment type="subcellular location">
    <subcellularLocation>
        <location evidence="1">Cell membrane</location>
        <topology evidence="1">Multi-pass membrane protein</topology>
    </subcellularLocation>
</comment>
<keyword evidence="4 5" id="KW-0472">Membrane</keyword>
<dbReference type="InterPro" id="IPR020846">
    <property type="entry name" value="MFS_dom"/>
</dbReference>
<protein>
    <submittedName>
        <fullName evidence="7">MFS transporter</fullName>
    </submittedName>
</protein>
<feature type="transmembrane region" description="Helical" evidence="5">
    <location>
        <begin position="386"/>
        <end position="406"/>
    </location>
</feature>
<evidence type="ECO:0000259" key="6">
    <source>
        <dbReference type="PROSITE" id="PS50850"/>
    </source>
</evidence>
<dbReference type="Pfam" id="PF07690">
    <property type="entry name" value="MFS_1"/>
    <property type="match status" value="1"/>
</dbReference>
<feature type="transmembrane region" description="Helical" evidence="5">
    <location>
        <begin position="184"/>
        <end position="202"/>
    </location>
</feature>
<feature type="domain" description="Major facilitator superfamily (MFS) profile" evidence="6">
    <location>
        <begin position="23"/>
        <end position="411"/>
    </location>
</feature>
<sequence length="432" mass="43498">MTSSLSASPPAPSPGPLGELRRHWAALTAATVGIGTGVAVMPFYTNGLFIPALEAEFGWSRAQLSSLALVGAVITILTSPLVGVIVDRWGVRLPGVVSLGVLGGAYFLLSASGPSFAGYLAVWVGMYVLAAASTAVSFTRTVNERFDRARGLALGIALGGAGLVAFVVPQVLGGQIAEDWRGGYRVLGTAILVGALLVLLLMPRHRAPAASSPATSSPAARSQRARIGPLLRTPLFARLAVAFLAISLAVGGLTVHLVPLLRDAGVAPASAAATAGFVGIAVIVGRVVSGLLVDRFFAPRVMVGVLTVAALGYVALVVGGPSFATAAAVGVGLALGAEVDVVGYLVARYYGMAAYSRVFGVFYAVFTLGVGASPLLMAFLRASTGSYTAPLLGAIGLLVLAAGLLLTAPRFPATTDPADVPVPAATTAGGAS</sequence>
<accession>A0ABP9EZS2</accession>
<feature type="transmembrane region" description="Helical" evidence="5">
    <location>
        <begin position="264"/>
        <end position="285"/>
    </location>
</feature>
<keyword evidence="2 5" id="KW-0812">Transmembrane</keyword>
<evidence type="ECO:0000256" key="4">
    <source>
        <dbReference type="ARBA" id="ARBA00023136"/>
    </source>
</evidence>
<dbReference type="PANTHER" id="PTHR11360">
    <property type="entry name" value="MONOCARBOXYLATE TRANSPORTER"/>
    <property type="match status" value="1"/>
</dbReference>
<evidence type="ECO:0000313" key="7">
    <source>
        <dbReference type="EMBL" id="GAA4889562.1"/>
    </source>
</evidence>
<name>A0ABP9EZS2_9PSEU</name>
<dbReference type="RefSeq" id="WP_274230437.1">
    <property type="nucleotide sequence ID" value="NZ_BAABHQ010000017.1"/>
</dbReference>
<evidence type="ECO:0000256" key="5">
    <source>
        <dbReference type="SAM" id="Phobius"/>
    </source>
</evidence>
<dbReference type="Gene3D" id="1.20.1250.20">
    <property type="entry name" value="MFS general substrate transporter like domains"/>
    <property type="match status" value="2"/>
</dbReference>
<dbReference type="InterPro" id="IPR050327">
    <property type="entry name" value="Proton-linked_MCT"/>
</dbReference>
<dbReference type="PANTHER" id="PTHR11360:SF290">
    <property type="entry name" value="MONOCARBOXYLATE MFS PERMEASE"/>
    <property type="match status" value="1"/>
</dbReference>
<feature type="transmembrane region" description="Helical" evidence="5">
    <location>
        <begin position="297"/>
        <end position="318"/>
    </location>
</feature>
<evidence type="ECO:0000256" key="3">
    <source>
        <dbReference type="ARBA" id="ARBA00022989"/>
    </source>
</evidence>
<feature type="transmembrane region" description="Helical" evidence="5">
    <location>
        <begin position="64"/>
        <end position="86"/>
    </location>
</feature>
<dbReference type="Proteomes" id="UP001500457">
    <property type="component" value="Unassembled WGS sequence"/>
</dbReference>
<keyword evidence="3 5" id="KW-1133">Transmembrane helix</keyword>
<evidence type="ECO:0000256" key="2">
    <source>
        <dbReference type="ARBA" id="ARBA00022692"/>
    </source>
</evidence>
<proteinExistence type="predicted"/>
<feature type="transmembrane region" description="Helical" evidence="5">
    <location>
        <begin position="358"/>
        <end position="380"/>
    </location>
</feature>
<dbReference type="PROSITE" id="PS50850">
    <property type="entry name" value="MFS"/>
    <property type="match status" value="1"/>
</dbReference>
<comment type="caution">
    <text evidence="7">The sequence shown here is derived from an EMBL/GenBank/DDBJ whole genome shotgun (WGS) entry which is preliminary data.</text>
</comment>
<dbReference type="SUPFAM" id="SSF103473">
    <property type="entry name" value="MFS general substrate transporter"/>
    <property type="match status" value="1"/>
</dbReference>
<evidence type="ECO:0000313" key="8">
    <source>
        <dbReference type="Proteomes" id="UP001500457"/>
    </source>
</evidence>
<reference evidence="8" key="1">
    <citation type="journal article" date="2019" name="Int. J. Syst. Evol. Microbiol.">
        <title>The Global Catalogue of Microorganisms (GCM) 10K type strain sequencing project: providing services to taxonomists for standard genome sequencing and annotation.</title>
        <authorList>
            <consortium name="The Broad Institute Genomics Platform"/>
            <consortium name="The Broad Institute Genome Sequencing Center for Infectious Disease"/>
            <person name="Wu L."/>
            <person name="Ma J."/>
        </authorList>
    </citation>
    <scope>NUCLEOTIDE SEQUENCE [LARGE SCALE GENOMIC DNA]</scope>
    <source>
        <strain evidence="8">JCM 17983</strain>
    </source>
</reference>
<organism evidence="7 8">
    <name type="scientific">Actinomycetospora straminea</name>
    <dbReference type="NCBI Taxonomy" id="663607"/>
    <lineage>
        <taxon>Bacteria</taxon>
        <taxon>Bacillati</taxon>
        <taxon>Actinomycetota</taxon>
        <taxon>Actinomycetes</taxon>
        <taxon>Pseudonocardiales</taxon>
        <taxon>Pseudonocardiaceae</taxon>
        <taxon>Actinomycetospora</taxon>
    </lineage>
</organism>
<dbReference type="InterPro" id="IPR036259">
    <property type="entry name" value="MFS_trans_sf"/>
</dbReference>
<evidence type="ECO:0000256" key="1">
    <source>
        <dbReference type="ARBA" id="ARBA00004651"/>
    </source>
</evidence>
<feature type="transmembrane region" description="Helical" evidence="5">
    <location>
        <begin position="117"/>
        <end position="139"/>
    </location>
</feature>
<feature type="transmembrane region" description="Helical" evidence="5">
    <location>
        <begin position="324"/>
        <end position="346"/>
    </location>
</feature>
<feature type="transmembrane region" description="Helical" evidence="5">
    <location>
        <begin position="93"/>
        <end position="111"/>
    </location>
</feature>
<feature type="transmembrane region" description="Helical" evidence="5">
    <location>
        <begin position="151"/>
        <end position="172"/>
    </location>
</feature>
<feature type="transmembrane region" description="Helical" evidence="5">
    <location>
        <begin position="24"/>
        <end position="44"/>
    </location>
</feature>
<keyword evidence="8" id="KW-1185">Reference proteome</keyword>
<dbReference type="EMBL" id="BAABHQ010000017">
    <property type="protein sequence ID" value="GAA4889562.1"/>
    <property type="molecule type" value="Genomic_DNA"/>
</dbReference>
<dbReference type="InterPro" id="IPR011701">
    <property type="entry name" value="MFS"/>
</dbReference>
<gene>
    <name evidence="7" type="ORF">GCM10023203_48500</name>
</gene>